<feature type="transmembrane region" description="Helical" evidence="1">
    <location>
        <begin position="20"/>
        <end position="41"/>
    </location>
</feature>
<evidence type="ECO:0000256" key="1">
    <source>
        <dbReference type="SAM" id="Phobius"/>
    </source>
</evidence>
<dbReference type="Proteomes" id="UP000298225">
    <property type="component" value="Unassembled WGS sequence"/>
</dbReference>
<dbReference type="AlphaFoldDB" id="A0A4Y9LFX8"/>
<keyword evidence="1" id="KW-1133">Transmembrane helix</keyword>
<feature type="transmembrane region" description="Helical" evidence="1">
    <location>
        <begin position="79"/>
        <end position="97"/>
    </location>
</feature>
<feature type="transmembrane region" description="Helical" evidence="1">
    <location>
        <begin position="53"/>
        <end position="72"/>
    </location>
</feature>
<name>A0A4Y9LFX8_9BRAD</name>
<keyword evidence="3" id="KW-1185">Reference proteome</keyword>
<feature type="transmembrane region" description="Helical" evidence="1">
    <location>
        <begin position="117"/>
        <end position="136"/>
    </location>
</feature>
<dbReference type="InterPro" id="IPR021257">
    <property type="entry name" value="DUF2809"/>
</dbReference>
<sequence length="163" mass="17933">MERAMHGTQPDQAIAPMQKAMIRAALALIVIACGLSLRWYGFPLGLPAFVVKYGGSLLWATMVLLLVGALLPRLTRAQIAAIAVAIAAAVEFSRLVHTPWLDAFRLTTAGALLLGRIFSLWNLVAYAVGIAFGIWIDRLATTHALVWWAKRNAPTTSRWWARR</sequence>
<dbReference type="OrthoDB" id="5360192at2"/>
<keyword evidence="1" id="KW-0812">Transmembrane</keyword>
<gene>
    <name evidence="2" type="ORF">E4K66_00315</name>
</gene>
<proteinExistence type="predicted"/>
<evidence type="ECO:0000313" key="3">
    <source>
        <dbReference type="Proteomes" id="UP000298225"/>
    </source>
</evidence>
<organism evidence="2 3">
    <name type="scientific">Bradyrhizobium frederickii</name>
    <dbReference type="NCBI Taxonomy" id="2560054"/>
    <lineage>
        <taxon>Bacteria</taxon>
        <taxon>Pseudomonadati</taxon>
        <taxon>Pseudomonadota</taxon>
        <taxon>Alphaproteobacteria</taxon>
        <taxon>Hyphomicrobiales</taxon>
        <taxon>Nitrobacteraceae</taxon>
        <taxon>Bradyrhizobium</taxon>
    </lineage>
</organism>
<keyword evidence="1" id="KW-0472">Membrane</keyword>
<reference evidence="2 3" key="1">
    <citation type="submission" date="2019-03" db="EMBL/GenBank/DDBJ databases">
        <title>Bradyrhizobium strains diversity isolated from Chamaecrista fasciculata.</title>
        <authorList>
            <person name="Urquiaga M.C.O."/>
            <person name="Hungria M."/>
            <person name="Delamuta J.R.M."/>
        </authorList>
    </citation>
    <scope>NUCLEOTIDE SEQUENCE [LARGE SCALE GENOMIC DNA]</scope>
    <source>
        <strain evidence="2 3">CNPSo 3424</strain>
    </source>
</reference>
<dbReference type="Pfam" id="PF10990">
    <property type="entry name" value="DUF2809"/>
    <property type="match status" value="1"/>
</dbReference>
<protein>
    <submittedName>
        <fullName evidence="2">DUF2809 domain-containing protein</fullName>
    </submittedName>
</protein>
<dbReference type="EMBL" id="SPQU01000001">
    <property type="protein sequence ID" value="TFV42480.1"/>
    <property type="molecule type" value="Genomic_DNA"/>
</dbReference>
<evidence type="ECO:0000313" key="2">
    <source>
        <dbReference type="EMBL" id="TFV42480.1"/>
    </source>
</evidence>
<comment type="caution">
    <text evidence="2">The sequence shown here is derived from an EMBL/GenBank/DDBJ whole genome shotgun (WGS) entry which is preliminary data.</text>
</comment>
<accession>A0A4Y9LFX8</accession>